<keyword evidence="9" id="KW-0969">Cilium</keyword>
<dbReference type="KEGG" id="geo:Geob_0630"/>
<reference evidence="9 10" key="1">
    <citation type="submission" date="2009-01" db="EMBL/GenBank/DDBJ databases">
        <title>Complete sequence of Geobacter sp. FRC-32.</title>
        <authorList>
            <consortium name="US DOE Joint Genome Institute"/>
            <person name="Lucas S."/>
            <person name="Copeland A."/>
            <person name="Lapidus A."/>
            <person name="Glavina del Rio T."/>
            <person name="Dalin E."/>
            <person name="Tice H."/>
            <person name="Bruce D."/>
            <person name="Goodwin L."/>
            <person name="Pitluck S."/>
            <person name="Saunders E."/>
            <person name="Brettin T."/>
            <person name="Detter J.C."/>
            <person name="Han C."/>
            <person name="Larimer F."/>
            <person name="Land M."/>
            <person name="Hauser L."/>
            <person name="Kyrpides N."/>
            <person name="Ovchinnikova G."/>
            <person name="Kostka J."/>
            <person name="Richardson P."/>
        </authorList>
    </citation>
    <scope>NUCLEOTIDE SEQUENCE [LARGE SCALE GENOMIC DNA]</scope>
    <source>
        <strain evidence="10">DSM 22248 / JCM 15807 / FRC-32</strain>
    </source>
</reference>
<dbReference type="GO" id="GO:0003774">
    <property type="term" value="F:cytoskeletal motor activity"/>
    <property type="evidence" value="ECO:0007669"/>
    <property type="project" value="InterPro"/>
</dbReference>
<keyword evidence="9" id="KW-0282">Flagellum</keyword>
<dbReference type="OrthoDB" id="9789227at2"/>
<evidence type="ECO:0000256" key="6">
    <source>
        <dbReference type="ARBA" id="ARBA00023237"/>
    </source>
</evidence>
<evidence type="ECO:0000313" key="10">
    <source>
        <dbReference type="Proteomes" id="UP000007721"/>
    </source>
</evidence>
<accession>B9M0F8</accession>
<dbReference type="GO" id="GO:0009279">
    <property type="term" value="C:cell outer membrane"/>
    <property type="evidence" value="ECO:0007669"/>
    <property type="project" value="UniProtKB-SubCell"/>
</dbReference>
<protein>
    <recommendedName>
        <fullName evidence="7">Flagellar L-ring protein</fullName>
    </recommendedName>
    <alternativeName>
        <fullName evidence="7">Basal body L-ring protein</fullName>
    </alternativeName>
</protein>
<comment type="subcellular location">
    <subcellularLocation>
        <location evidence="7">Cell outer membrane</location>
    </subcellularLocation>
    <subcellularLocation>
        <location evidence="7">Bacterial flagellum basal body</location>
    </subcellularLocation>
</comment>
<proteinExistence type="inferred from homology"/>
<evidence type="ECO:0000256" key="5">
    <source>
        <dbReference type="ARBA" id="ARBA00023143"/>
    </source>
</evidence>
<dbReference type="HOGENOM" id="CLU_069313_2_1_7"/>
<dbReference type="AlphaFoldDB" id="B9M0F8"/>
<gene>
    <name evidence="7 9" type="primary">flgH</name>
    <name evidence="9" type="ordered locus">Geob_0630</name>
</gene>
<evidence type="ECO:0000313" key="9">
    <source>
        <dbReference type="EMBL" id="ACM18995.1"/>
    </source>
</evidence>
<dbReference type="eggNOG" id="COG2063">
    <property type="taxonomic scope" value="Bacteria"/>
</dbReference>
<keyword evidence="9" id="KW-0449">Lipoprotein</keyword>
<dbReference type="STRING" id="316067.Geob_0630"/>
<dbReference type="PANTHER" id="PTHR34933:SF1">
    <property type="entry name" value="FLAGELLAR L-RING PROTEIN"/>
    <property type="match status" value="1"/>
</dbReference>
<dbReference type="GO" id="GO:0009427">
    <property type="term" value="C:bacterial-type flagellum basal body, distal rod, L ring"/>
    <property type="evidence" value="ECO:0007669"/>
    <property type="project" value="InterPro"/>
</dbReference>
<dbReference type="PANTHER" id="PTHR34933">
    <property type="entry name" value="FLAGELLAR L-RING PROTEIN"/>
    <property type="match status" value="1"/>
</dbReference>
<comment type="subunit">
    <text evidence="7">The basal body constitutes a major portion of the flagellar organelle and consists of four rings (L,P,S, and M) mounted on a central rod.</text>
</comment>
<comment type="function">
    <text evidence="1 7">Assembles around the rod to form the L-ring and probably protects the motor/basal body from shearing forces during rotation.</text>
</comment>
<sequence length="230" mass="25110">MNIQSTPAKYLMLAVLLLLPACSFQSSEIRTPTFDEQMQQAKPTYTSGSIWQDSSTGITEDLKARRRGDTLTVVITEQASASKQATTGTSRGSTISAGIPNLMGLETNITGISNWMDLSNLLNASYDSKYDGSGKTTREENLRATITAKVIDVIGNGNLLIEGKRNVKVNNEDQIIVLTGTVRTRDISSDNVVNSIYIADARINYSGKGVISDRQRPGWLMGILDVIWPF</sequence>
<evidence type="ECO:0000256" key="8">
    <source>
        <dbReference type="SAM" id="SignalP"/>
    </source>
</evidence>
<keyword evidence="6 7" id="KW-0998">Cell outer membrane</keyword>
<evidence type="ECO:0000256" key="7">
    <source>
        <dbReference type="HAMAP-Rule" id="MF_00415"/>
    </source>
</evidence>
<dbReference type="Pfam" id="PF02107">
    <property type="entry name" value="FlgH"/>
    <property type="match status" value="1"/>
</dbReference>
<organism evidence="9 10">
    <name type="scientific">Geotalea daltonii (strain DSM 22248 / JCM 15807 / FRC-32)</name>
    <name type="common">Geobacter daltonii</name>
    <dbReference type="NCBI Taxonomy" id="316067"/>
    <lineage>
        <taxon>Bacteria</taxon>
        <taxon>Pseudomonadati</taxon>
        <taxon>Thermodesulfobacteriota</taxon>
        <taxon>Desulfuromonadia</taxon>
        <taxon>Geobacterales</taxon>
        <taxon>Geobacteraceae</taxon>
        <taxon>Geotalea</taxon>
    </lineage>
</organism>
<keyword evidence="3 8" id="KW-0732">Signal</keyword>
<evidence type="ECO:0000256" key="1">
    <source>
        <dbReference type="ARBA" id="ARBA00002591"/>
    </source>
</evidence>
<dbReference type="HAMAP" id="MF_00415">
    <property type="entry name" value="FlgH"/>
    <property type="match status" value="1"/>
</dbReference>
<keyword evidence="9" id="KW-0966">Cell projection</keyword>
<feature type="chain" id="PRO_5002888598" description="Flagellar L-ring protein" evidence="8">
    <location>
        <begin position="27"/>
        <end position="230"/>
    </location>
</feature>
<feature type="signal peptide" evidence="8">
    <location>
        <begin position="1"/>
        <end position="26"/>
    </location>
</feature>
<dbReference type="Proteomes" id="UP000007721">
    <property type="component" value="Chromosome"/>
</dbReference>
<evidence type="ECO:0000256" key="4">
    <source>
        <dbReference type="ARBA" id="ARBA00023136"/>
    </source>
</evidence>
<evidence type="ECO:0000256" key="2">
    <source>
        <dbReference type="ARBA" id="ARBA00006929"/>
    </source>
</evidence>
<keyword evidence="5 7" id="KW-0975">Bacterial flagellum</keyword>
<evidence type="ECO:0000256" key="3">
    <source>
        <dbReference type="ARBA" id="ARBA00022729"/>
    </source>
</evidence>
<dbReference type="GO" id="GO:0071973">
    <property type="term" value="P:bacterial-type flagellum-dependent cell motility"/>
    <property type="evidence" value="ECO:0007669"/>
    <property type="project" value="InterPro"/>
</dbReference>
<dbReference type="InterPro" id="IPR000527">
    <property type="entry name" value="Flag_Lring"/>
</dbReference>
<comment type="similarity">
    <text evidence="2 7">Belongs to the FlgH family.</text>
</comment>
<dbReference type="PRINTS" id="PR01008">
    <property type="entry name" value="FLGLRINGFLGH"/>
</dbReference>
<keyword evidence="10" id="KW-1185">Reference proteome</keyword>
<dbReference type="EMBL" id="CP001390">
    <property type="protein sequence ID" value="ACM18995.1"/>
    <property type="molecule type" value="Genomic_DNA"/>
</dbReference>
<name>B9M0F8_GEODF</name>
<keyword evidence="4 7" id="KW-0472">Membrane</keyword>